<protein>
    <recommendedName>
        <fullName evidence="9">Multidrug-efflux transporter</fullName>
    </recommendedName>
</protein>
<dbReference type="GO" id="GO:0015297">
    <property type="term" value="F:antiporter activity"/>
    <property type="evidence" value="ECO:0007669"/>
    <property type="project" value="UniProtKB-KW"/>
</dbReference>
<keyword evidence="2" id="KW-0813">Transport</keyword>
<reference evidence="11 12" key="1">
    <citation type="journal article" date="2016" name="Nat. Biotechnol.">
        <title>Measurement of bacterial replication rates in microbial communities.</title>
        <authorList>
            <person name="Brown C.T."/>
            <person name="Olm M.R."/>
            <person name="Thomas B.C."/>
            <person name="Banfield J.F."/>
        </authorList>
    </citation>
    <scope>NUCLEOTIDE SEQUENCE [LARGE SCALE GENOMIC DNA]</scope>
    <source>
        <strain evidence="11">CAG:67_53_122</strain>
    </source>
</reference>
<gene>
    <name evidence="11" type="ORF">BHV66_05765</name>
</gene>
<evidence type="ECO:0000256" key="7">
    <source>
        <dbReference type="ARBA" id="ARBA00023065"/>
    </source>
</evidence>
<proteinExistence type="predicted"/>
<evidence type="ECO:0000313" key="11">
    <source>
        <dbReference type="EMBL" id="OKY94331.1"/>
    </source>
</evidence>
<feature type="transmembrane region" description="Helical" evidence="10">
    <location>
        <begin position="198"/>
        <end position="218"/>
    </location>
</feature>
<dbReference type="Proteomes" id="UP000187417">
    <property type="component" value="Unassembled WGS sequence"/>
</dbReference>
<dbReference type="EMBL" id="MNQH01000028">
    <property type="protein sequence ID" value="OKY94331.1"/>
    <property type="molecule type" value="Genomic_DNA"/>
</dbReference>
<dbReference type="PANTHER" id="PTHR43298:SF2">
    <property type="entry name" value="FMN_FAD EXPORTER YEEO-RELATED"/>
    <property type="match status" value="1"/>
</dbReference>
<keyword evidence="3" id="KW-0050">Antiport</keyword>
<name>A0A1Q6F639_9BACT</name>
<dbReference type="GO" id="GO:0005886">
    <property type="term" value="C:plasma membrane"/>
    <property type="evidence" value="ECO:0007669"/>
    <property type="project" value="UniProtKB-SubCell"/>
</dbReference>
<dbReference type="PANTHER" id="PTHR43298">
    <property type="entry name" value="MULTIDRUG RESISTANCE PROTEIN NORM-RELATED"/>
    <property type="match status" value="1"/>
</dbReference>
<keyword evidence="5 10" id="KW-0812">Transmembrane</keyword>
<keyword evidence="6 10" id="KW-1133">Transmembrane helix</keyword>
<keyword evidence="8 10" id="KW-0472">Membrane</keyword>
<dbReference type="CDD" id="cd13131">
    <property type="entry name" value="MATE_NorM_like"/>
    <property type="match status" value="1"/>
</dbReference>
<dbReference type="GeneID" id="73803992"/>
<evidence type="ECO:0000313" key="12">
    <source>
        <dbReference type="Proteomes" id="UP000187417"/>
    </source>
</evidence>
<evidence type="ECO:0000256" key="8">
    <source>
        <dbReference type="ARBA" id="ARBA00023136"/>
    </source>
</evidence>
<feature type="transmembrane region" description="Helical" evidence="10">
    <location>
        <begin position="164"/>
        <end position="186"/>
    </location>
</feature>
<feature type="transmembrane region" description="Helical" evidence="10">
    <location>
        <begin position="326"/>
        <end position="349"/>
    </location>
</feature>
<keyword evidence="4" id="KW-1003">Cell membrane</keyword>
<dbReference type="PIRSF" id="PIRSF006603">
    <property type="entry name" value="DinF"/>
    <property type="match status" value="1"/>
</dbReference>
<dbReference type="AlphaFoldDB" id="A0A1Q6F639"/>
<dbReference type="GO" id="GO:0006811">
    <property type="term" value="P:monoatomic ion transport"/>
    <property type="evidence" value="ECO:0007669"/>
    <property type="project" value="UniProtKB-KW"/>
</dbReference>
<evidence type="ECO:0000256" key="3">
    <source>
        <dbReference type="ARBA" id="ARBA00022449"/>
    </source>
</evidence>
<feature type="transmembrane region" description="Helical" evidence="10">
    <location>
        <begin position="392"/>
        <end position="411"/>
    </location>
</feature>
<feature type="transmembrane region" description="Helical" evidence="10">
    <location>
        <begin position="132"/>
        <end position="152"/>
    </location>
</feature>
<sequence length="453" mass="49847">MYRFSTYKRQYKANLKLALPVVMTQLGQILVQVADNVMVGRYGGDDPTPLAATSFGGSVFFILFIAGVGIALGLTPLIGELYAQGDRCKSSQYLQNGLMFYTLLGFLVCGLQLAVIPLMYHMGQPVEVVDMAIPYYKLLAYSMPFIMLFFTFKQFLEGVGNTRVEMVVVILCNLMNVGLNWIFIYGHLGFEELGATGAGLGTLGSRIAMPIMIIGYFYKKQKYRAYLQGFSPRNYSVKTIRTLLRMGLPISLQMFLEASAFVGTSIMMGWLSKTAISANQIAMTLGNCAFMIVTSIGAATTIRISHCYGARSLKELTLAAKASYHLVIAWNLFAAITFISLCNVIPTFFTTNAEVIDLASKLILLIAVYQLADGIQNVSVGILRGIQDVKIIMPIAFLSYIVFNLPVGYLLGFTLGMGAQGLILGFTVGLTTAAVLLIVRYRRDIRRWKAGIR</sequence>
<dbReference type="Pfam" id="PF01554">
    <property type="entry name" value="MatE"/>
    <property type="match status" value="2"/>
</dbReference>
<feature type="transmembrane region" description="Helical" evidence="10">
    <location>
        <begin position="15"/>
        <end position="34"/>
    </location>
</feature>
<organism evidence="11 12">
    <name type="scientific">Alistipes putredinis</name>
    <dbReference type="NCBI Taxonomy" id="28117"/>
    <lineage>
        <taxon>Bacteria</taxon>
        <taxon>Pseudomonadati</taxon>
        <taxon>Bacteroidota</taxon>
        <taxon>Bacteroidia</taxon>
        <taxon>Bacteroidales</taxon>
        <taxon>Rikenellaceae</taxon>
        <taxon>Alistipes</taxon>
    </lineage>
</organism>
<evidence type="ECO:0000256" key="4">
    <source>
        <dbReference type="ARBA" id="ARBA00022475"/>
    </source>
</evidence>
<evidence type="ECO:0000256" key="9">
    <source>
        <dbReference type="ARBA" id="ARBA00031636"/>
    </source>
</evidence>
<evidence type="ECO:0000256" key="5">
    <source>
        <dbReference type="ARBA" id="ARBA00022692"/>
    </source>
</evidence>
<accession>A0A1Q6F639</accession>
<dbReference type="RefSeq" id="WP_004329880.1">
    <property type="nucleotide sequence ID" value="NZ_BAAFKT010000002.1"/>
</dbReference>
<evidence type="ECO:0000256" key="1">
    <source>
        <dbReference type="ARBA" id="ARBA00004651"/>
    </source>
</evidence>
<dbReference type="STRING" id="28117.BHV66_05765"/>
<dbReference type="InterPro" id="IPR002528">
    <property type="entry name" value="MATE_fam"/>
</dbReference>
<comment type="subcellular location">
    <subcellularLocation>
        <location evidence="1">Cell membrane</location>
        <topology evidence="1">Multi-pass membrane protein</topology>
    </subcellularLocation>
</comment>
<dbReference type="InterPro" id="IPR048279">
    <property type="entry name" value="MdtK-like"/>
</dbReference>
<evidence type="ECO:0000256" key="6">
    <source>
        <dbReference type="ARBA" id="ARBA00022989"/>
    </source>
</evidence>
<feature type="transmembrane region" description="Helical" evidence="10">
    <location>
        <begin position="283"/>
        <end position="305"/>
    </location>
</feature>
<dbReference type="NCBIfam" id="TIGR00797">
    <property type="entry name" value="matE"/>
    <property type="match status" value="1"/>
</dbReference>
<keyword evidence="7" id="KW-0406">Ion transport</keyword>
<feature type="transmembrane region" description="Helical" evidence="10">
    <location>
        <begin position="98"/>
        <end position="120"/>
    </location>
</feature>
<evidence type="ECO:0000256" key="2">
    <source>
        <dbReference type="ARBA" id="ARBA00022448"/>
    </source>
</evidence>
<evidence type="ECO:0000256" key="10">
    <source>
        <dbReference type="SAM" id="Phobius"/>
    </source>
</evidence>
<feature type="transmembrane region" description="Helical" evidence="10">
    <location>
        <begin position="417"/>
        <end position="439"/>
    </location>
</feature>
<comment type="caution">
    <text evidence="11">The sequence shown here is derived from an EMBL/GenBank/DDBJ whole genome shotgun (WGS) entry which is preliminary data.</text>
</comment>
<dbReference type="InterPro" id="IPR050222">
    <property type="entry name" value="MATE_MdtK"/>
</dbReference>
<feature type="transmembrane region" description="Helical" evidence="10">
    <location>
        <begin position="54"/>
        <end position="78"/>
    </location>
</feature>
<feature type="transmembrane region" description="Helical" evidence="10">
    <location>
        <begin position="250"/>
        <end position="271"/>
    </location>
</feature>
<dbReference type="GO" id="GO:0042910">
    <property type="term" value="F:xenobiotic transmembrane transporter activity"/>
    <property type="evidence" value="ECO:0007669"/>
    <property type="project" value="InterPro"/>
</dbReference>